<evidence type="ECO:0000256" key="6">
    <source>
        <dbReference type="ARBA" id="ARBA00022822"/>
    </source>
</evidence>
<proteinExistence type="inferred from homology"/>
<comment type="similarity">
    <text evidence="9">Belongs to the TrpF family.</text>
</comment>
<dbReference type="Pfam" id="PF00697">
    <property type="entry name" value="PRAI"/>
    <property type="match status" value="1"/>
</dbReference>
<name>A0A433YCQ4_9BACL</name>
<keyword evidence="8 9" id="KW-0413">Isomerase</keyword>
<evidence type="ECO:0000256" key="7">
    <source>
        <dbReference type="ARBA" id="ARBA00023141"/>
    </source>
</evidence>
<evidence type="ECO:0000256" key="8">
    <source>
        <dbReference type="ARBA" id="ARBA00023235"/>
    </source>
</evidence>
<dbReference type="PANTHER" id="PTHR42894">
    <property type="entry name" value="N-(5'-PHOSPHORIBOSYL)ANTHRANILATE ISOMERASE"/>
    <property type="match status" value="1"/>
</dbReference>
<comment type="catalytic activity">
    <reaction evidence="1 9">
        <text>N-(5-phospho-beta-D-ribosyl)anthranilate = 1-(2-carboxyphenylamino)-1-deoxy-D-ribulose 5-phosphate</text>
        <dbReference type="Rhea" id="RHEA:21540"/>
        <dbReference type="ChEBI" id="CHEBI:18277"/>
        <dbReference type="ChEBI" id="CHEBI:58613"/>
        <dbReference type="EC" id="5.3.1.24"/>
    </reaction>
</comment>
<accession>A0A433YCQ4</accession>
<dbReference type="UniPathway" id="UPA00035">
    <property type="reaction ID" value="UER00042"/>
</dbReference>
<dbReference type="PANTHER" id="PTHR42894:SF1">
    <property type="entry name" value="N-(5'-PHOSPHORIBOSYL)ANTHRANILATE ISOMERASE"/>
    <property type="match status" value="1"/>
</dbReference>
<dbReference type="Proteomes" id="UP000279446">
    <property type="component" value="Unassembled WGS sequence"/>
</dbReference>
<evidence type="ECO:0000313" key="11">
    <source>
        <dbReference type="EMBL" id="RUT47662.1"/>
    </source>
</evidence>
<dbReference type="SUPFAM" id="SSF51366">
    <property type="entry name" value="Ribulose-phoshate binding barrel"/>
    <property type="match status" value="1"/>
</dbReference>
<dbReference type="InterPro" id="IPR001240">
    <property type="entry name" value="PRAI_dom"/>
</dbReference>
<dbReference type="Gene3D" id="3.20.20.70">
    <property type="entry name" value="Aldolase class I"/>
    <property type="match status" value="1"/>
</dbReference>
<sequence length="222" mass="24228">MSDVILKICGLQSVEVLKSMINLPIDYLGFVFAKSKRQVTSSQAVELLSVLSEWTSSHNPESVGVFVNPTIEELQSLLAEVPLDVLQLHGSESPEFCREASELFGIKIYKAFSVRDDESIHVEEILERYNGVLDGMLLDTYDPHYGGGSGVTFRWNLAAPYQTWAKNQVIPFLVAGGLHAGNVGELINTLAPDGVDVSSGVESDGVKDITKITAFVERVKGI</sequence>
<comment type="pathway">
    <text evidence="2 9">Amino-acid biosynthesis; L-tryptophan biosynthesis; L-tryptophan from chorismate: step 3/5.</text>
</comment>
<evidence type="ECO:0000256" key="5">
    <source>
        <dbReference type="ARBA" id="ARBA00022605"/>
    </source>
</evidence>
<dbReference type="GO" id="GO:0000162">
    <property type="term" value="P:L-tryptophan biosynthetic process"/>
    <property type="evidence" value="ECO:0007669"/>
    <property type="project" value="UniProtKB-UniRule"/>
</dbReference>
<dbReference type="HAMAP" id="MF_00135">
    <property type="entry name" value="PRAI"/>
    <property type="match status" value="1"/>
</dbReference>
<dbReference type="CDD" id="cd00405">
    <property type="entry name" value="PRAI"/>
    <property type="match status" value="1"/>
</dbReference>
<evidence type="ECO:0000259" key="10">
    <source>
        <dbReference type="Pfam" id="PF00697"/>
    </source>
</evidence>
<keyword evidence="12" id="KW-1185">Reference proteome</keyword>
<dbReference type="EC" id="5.3.1.24" evidence="3 9"/>
<comment type="caution">
    <text evidence="11">The sequence shown here is derived from an EMBL/GenBank/DDBJ whole genome shotgun (WGS) entry which is preliminary data.</text>
</comment>
<feature type="domain" description="N-(5'phosphoribosyl) anthranilate isomerase (PRAI)" evidence="10">
    <location>
        <begin position="6"/>
        <end position="217"/>
    </location>
</feature>
<dbReference type="RefSeq" id="WP_127190862.1">
    <property type="nucleotide sequence ID" value="NZ_RZNY01000003.1"/>
</dbReference>
<evidence type="ECO:0000256" key="3">
    <source>
        <dbReference type="ARBA" id="ARBA00012572"/>
    </source>
</evidence>
<keyword evidence="5 9" id="KW-0028">Amino-acid biosynthesis</keyword>
<dbReference type="InterPro" id="IPR044643">
    <property type="entry name" value="TrpF_fam"/>
</dbReference>
<dbReference type="GO" id="GO:0004640">
    <property type="term" value="F:phosphoribosylanthranilate isomerase activity"/>
    <property type="evidence" value="ECO:0007669"/>
    <property type="project" value="UniProtKB-UniRule"/>
</dbReference>
<gene>
    <name evidence="9" type="primary">trpF</name>
    <name evidence="11" type="ORF">EJP82_04585</name>
</gene>
<keyword evidence="7 9" id="KW-0057">Aromatic amino acid biosynthesis</keyword>
<dbReference type="InterPro" id="IPR013785">
    <property type="entry name" value="Aldolase_TIM"/>
</dbReference>
<dbReference type="EMBL" id="RZNY01000003">
    <property type="protein sequence ID" value="RUT47662.1"/>
    <property type="molecule type" value="Genomic_DNA"/>
</dbReference>
<dbReference type="OrthoDB" id="9786954at2"/>
<evidence type="ECO:0000256" key="4">
    <source>
        <dbReference type="ARBA" id="ARBA00022272"/>
    </source>
</evidence>
<dbReference type="AlphaFoldDB" id="A0A433YCQ4"/>
<dbReference type="InterPro" id="IPR011060">
    <property type="entry name" value="RibuloseP-bd_barrel"/>
</dbReference>
<evidence type="ECO:0000313" key="12">
    <source>
        <dbReference type="Proteomes" id="UP000279446"/>
    </source>
</evidence>
<protein>
    <recommendedName>
        <fullName evidence="4 9">N-(5'-phosphoribosyl)anthranilate isomerase</fullName>
        <shortName evidence="9">PRAI</shortName>
        <ecNumber evidence="3 9">5.3.1.24</ecNumber>
    </recommendedName>
</protein>
<evidence type="ECO:0000256" key="9">
    <source>
        <dbReference type="HAMAP-Rule" id="MF_00135"/>
    </source>
</evidence>
<organism evidence="11 12">
    <name type="scientific">Paenibacillus anaericanus</name>
    <dbReference type="NCBI Taxonomy" id="170367"/>
    <lineage>
        <taxon>Bacteria</taxon>
        <taxon>Bacillati</taxon>
        <taxon>Bacillota</taxon>
        <taxon>Bacilli</taxon>
        <taxon>Bacillales</taxon>
        <taxon>Paenibacillaceae</taxon>
        <taxon>Paenibacillus</taxon>
    </lineage>
</organism>
<keyword evidence="6 9" id="KW-0822">Tryptophan biosynthesis</keyword>
<evidence type="ECO:0000256" key="1">
    <source>
        <dbReference type="ARBA" id="ARBA00001164"/>
    </source>
</evidence>
<evidence type="ECO:0000256" key="2">
    <source>
        <dbReference type="ARBA" id="ARBA00004664"/>
    </source>
</evidence>
<reference evidence="11 12" key="1">
    <citation type="submission" date="2018-12" db="EMBL/GenBank/DDBJ databases">
        <authorList>
            <person name="Sun L."/>
            <person name="Chen Z."/>
        </authorList>
    </citation>
    <scope>NUCLEOTIDE SEQUENCE [LARGE SCALE GENOMIC DNA]</scope>
    <source>
        <strain evidence="11 12">DSM 15890</strain>
    </source>
</reference>